<evidence type="ECO:0000313" key="2">
    <source>
        <dbReference type="Proteomes" id="UP001382455"/>
    </source>
</evidence>
<accession>A0ABU8EWK4</accession>
<gene>
    <name evidence="1" type="ORF">WAE96_16475</name>
</gene>
<reference evidence="1 2" key="1">
    <citation type="submission" date="2023-12" db="EMBL/GenBank/DDBJ databases">
        <title>Friends and Foes: Symbiotic and Algicidal bacterial influence on Karenia brevis blooms.</title>
        <authorList>
            <person name="Fei C."/>
            <person name="Mohamed A.R."/>
            <person name="Booker A."/>
            <person name="Arshad M."/>
            <person name="Klass S."/>
            <person name="Ahn S."/>
            <person name="Gilbert P.M."/>
            <person name="Heil C.A."/>
            <person name="Martinez J.M."/>
            <person name="Amin S.A."/>
        </authorList>
    </citation>
    <scope>NUCLEOTIDE SEQUENCE [LARGE SCALE GENOMIC DNA]</scope>
    <source>
        <strain evidence="1 2">CE15</strain>
    </source>
</reference>
<comment type="caution">
    <text evidence="1">The sequence shown here is derived from an EMBL/GenBank/DDBJ whole genome shotgun (WGS) entry which is preliminary data.</text>
</comment>
<organism evidence="1 2">
    <name type="scientific">Pseudoalteromonas spongiae</name>
    <dbReference type="NCBI Taxonomy" id="298657"/>
    <lineage>
        <taxon>Bacteria</taxon>
        <taxon>Pseudomonadati</taxon>
        <taxon>Pseudomonadota</taxon>
        <taxon>Gammaproteobacteria</taxon>
        <taxon>Alteromonadales</taxon>
        <taxon>Pseudoalteromonadaceae</taxon>
        <taxon>Pseudoalteromonas</taxon>
    </lineage>
</organism>
<name>A0ABU8EWK4_9GAMM</name>
<dbReference type="RefSeq" id="WP_283235446.1">
    <property type="nucleotide sequence ID" value="NZ_JBAWKS010000002.1"/>
</dbReference>
<protein>
    <submittedName>
        <fullName evidence="1">Uncharacterized protein</fullName>
    </submittedName>
</protein>
<keyword evidence="2" id="KW-1185">Reference proteome</keyword>
<sequence>MGKESGIKRLTNIPALSDFKEKIPELGDFEHAKCVLYPFENK</sequence>
<dbReference type="Proteomes" id="UP001382455">
    <property type="component" value="Unassembled WGS sequence"/>
</dbReference>
<proteinExistence type="predicted"/>
<evidence type="ECO:0000313" key="1">
    <source>
        <dbReference type="EMBL" id="MEI4551271.1"/>
    </source>
</evidence>
<dbReference type="EMBL" id="JBAWKS010000002">
    <property type="protein sequence ID" value="MEI4551271.1"/>
    <property type="molecule type" value="Genomic_DNA"/>
</dbReference>